<keyword evidence="6 9" id="KW-1133">Transmembrane helix</keyword>
<proteinExistence type="inferred from homology"/>
<evidence type="ECO:0000256" key="5">
    <source>
        <dbReference type="ARBA" id="ARBA00022692"/>
    </source>
</evidence>
<dbReference type="Pfam" id="PF02028">
    <property type="entry name" value="BCCT"/>
    <property type="match status" value="1"/>
</dbReference>
<evidence type="ECO:0000313" key="11">
    <source>
        <dbReference type="Proteomes" id="UP000627538"/>
    </source>
</evidence>
<feature type="transmembrane region" description="Helical" evidence="9">
    <location>
        <begin position="355"/>
        <end position="372"/>
    </location>
</feature>
<feature type="transmembrane region" description="Helical" evidence="9">
    <location>
        <begin position="440"/>
        <end position="459"/>
    </location>
</feature>
<evidence type="ECO:0000256" key="4">
    <source>
        <dbReference type="ARBA" id="ARBA00022475"/>
    </source>
</evidence>
<dbReference type="RefSeq" id="WP_191070813.1">
    <property type="nucleotide sequence ID" value="NZ_CP060506.1"/>
</dbReference>
<dbReference type="Proteomes" id="UP000627538">
    <property type="component" value="Unassembled WGS sequence"/>
</dbReference>
<feature type="transmembrane region" description="Helical" evidence="9">
    <location>
        <begin position="506"/>
        <end position="528"/>
    </location>
</feature>
<dbReference type="GO" id="GO:0005886">
    <property type="term" value="C:plasma membrane"/>
    <property type="evidence" value="ECO:0007669"/>
    <property type="project" value="UniProtKB-SubCell"/>
</dbReference>
<feature type="transmembrane region" description="Helical" evidence="9">
    <location>
        <begin position="180"/>
        <end position="198"/>
    </location>
</feature>
<comment type="similarity">
    <text evidence="2">Belongs to the BCCT transporter (TC 2.A.15) family.</text>
</comment>
<dbReference type="InterPro" id="IPR000060">
    <property type="entry name" value="BCCT_transptr"/>
</dbReference>
<comment type="subcellular location">
    <subcellularLocation>
        <location evidence="1">Cell membrane</location>
        <topology evidence="1">Multi-pass membrane protein</topology>
    </subcellularLocation>
</comment>
<evidence type="ECO:0000256" key="6">
    <source>
        <dbReference type="ARBA" id="ARBA00022989"/>
    </source>
</evidence>
<feature type="transmembrane region" description="Helical" evidence="9">
    <location>
        <begin position="229"/>
        <end position="252"/>
    </location>
</feature>
<evidence type="ECO:0000313" key="10">
    <source>
        <dbReference type="EMBL" id="MBD3688703.1"/>
    </source>
</evidence>
<feature type="transmembrane region" description="Helical" evidence="9">
    <location>
        <begin position="297"/>
        <end position="317"/>
    </location>
</feature>
<dbReference type="PANTHER" id="PTHR30047:SF7">
    <property type="entry name" value="HIGH-AFFINITY CHOLINE TRANSPORT PROTEIN"/>
    <property type="match status" value="1"/>
</dbReference>
<feature type="transmembrane region" description="Helical" evidence="9">
    <location>
        <begin position="264"/>
        <end position="285"/>
    </location>
</feature>
<feature type="transmembrane region" description="Helical" evidence="9">
    <location>
        <begin position="384"/>
        <end position="402"/>
    </location>
</feature>
<dbReference type="GO" id="GO:0022857">
    <property type="term" value="F:transmembrane transporter activity"/>
    <property type="evidence" value="ECO:0007669"/>
    <property type="project" value="InterPro"/>
</dbReference>
<dbReference type="EMBL" id="JACRUO010000001">
    <property type="protein sequence ID" value="MBD3688703.1"/>
    <property type="molecule type" value="Genomic_DNA"/>
</dbReference>
<accession>A0A8I0KTK1</accession>
<dbReference type="NCBIfam" id="TIGR00842">
    <property type="entry name" value="bcct"/>
    <property type="match status" value="1"/>
</dbReference>
<evidence type="ECO:0000256" key="7">
    <source>
        <dbReference type="ARBA" id="ARBA00023136"/>
    </source>
</evidence>
<evidence type="ECO:0000256" key="1">
    <source>
        <dbReference type="ARBA" id="ARBA00004651"/>
    </source>
</evidence>
<name>A0A8I0KTK1_9ACTO</name>
<keyword evidence="11" id="KW-1185">Reference proteome</keyword>
<feature type="region of interest" description="Disordered" evidence="8">
    <location>
        <begin position="1"/>
        <end position="38"/>
    </location>
</feature>
<keyword evidence="4" id="KW-1003">Cell membrane</keyword>
<feature type="transmembrane region" description="Helical" evidence="9">
    <location>
        <begin position="127"/>
        <end position="146"/>
    </location>
</feature>
<evidence type="ECO:0000256" key="3">
    <source>
        <dbReference type="ARBA" id="ARBA00022448"/>
    </source>
</evidence>
<protein>
    <submittedName>
        <fullName evidence="10">BCCT family transporter</fullName>
    </submittedName>
</protein>
<feature type="transmembrane region" description="Helical" evidence="9">
    <location>
        <begin position="480"/>
        <end position="500"/>
    </location>
</feature>
<feature type="compositionally biased region" description="Low complexity" evidence="8">
    <location>
        <begin position="1"/>
        <end position="17"/>
    </location>
</feature>
<gene>
    <name evidence="10" type="ORF">H8R10_00380</name>
</gene>
<feature type="transmembrane region" description="Helical" evidence="9">
    <location>
        <begin position="47"/>
        <end position="66"/>
    </location>
</feature>
<comment type="caution">
    <text evidence="10">The sequence shown here is derived from an EMBL/GenBank/DDBJ whole genome shotgun (WGS) entry which is preliminary data.</text>
</comment>
<organism evidence="10 11">
    <name type="scientific">Nanchangia anserum</name>
    <dbReference type="NCBI Taxonomy" id="2692125"/>
    <lineage>
        <taxon>Bacteria</taxon>
        <taxon>Bacillati</taxon>
        <taxon>Actinomycetota</taxon>
        <taxon>Actinomycetes</taxon>
        <taxon>Actinomycetales</taxon>
        <taxon>Actinomycetaceae</taxon>
        <taxon>Nanchangia</taxon>
    </lineage>
</organism>
<feature type="transmembrane region" description="Helical" evidence="9">
    <location>
        <begin position="86"/>
        <end position="106"/>
    </location>
</feature>
<reference evidence="10 11" key="1">
    <citation type="submission" date="2020-08" db="EMBL/GenBank/DDBJ databases">
        <title>Winkia gen. nov., sp. nov., isolated from faeces of the Anser albifrons in China.</title>
        <authorList>
            <person name="Liu Q."/>
        </authorList>
    </citation>
    <scope>NUCLEOTIDE SEQUENCE [LARGE SCALE GENOMIC DNA]</scope>
    <source>
        <strain evidence="10 11">C62</strain>
    </source>
</reference>
<sequence>MVSQSSTTPSSDASAAPVIDKAPPEPREVPDSQADSTPPAGLVVRRAVFWPSVIILVALVVLAITVPHQLHDVLSWLSARVTNNLSWYYVLIASGFVVFALGVAFSRLGDLKLGRDDEDPEYSTASWFAMLFAAGMGIGLVFYGAAEPLSHFANPRPGLSGSDATLARDAMGSTFLHWGLHPWSIYVVVGLAVAYSSFRRGRPMSLRWSLEPLFGERVTGKLGDTIDGVAIVGTLLGIATSLGFGVVQVAAGTEFLGGPHATKGMLIALVVVISTIAGISAVSGIGRGIQWLSSINLILAVLLALAILALGNTTFMLSEYVSGLGAYLGDFINRSLRTLPFQGPDGTQWLSSWTTYYWGWWISWSPFVGIFIARISRGRTVREFIVGVVAVPVLVTTAWFAILGGNALYQVMFAGKKLIGPDGTVNTDTVLFQSFSHMPAGALLSGLAMIIVVIFFITSSDSGSFVMSMLSAGGNPDPAVRVRLTWAVLTGAVTAAMMSTGESSTALAALQSLAILVALPFSVIMIGMCQSMIRAMRHDHWALEREKQRAIREMLVTKVKDELDQGDDGEAQPIPVMPSGDRTQQVLKDAKRFFTMNRADRRVPRAVATSQVHGRAAYRGPNAPAAPPPRDQIDPS</sequence>
<evidence type="ECO:0000256" key="2">
    <source>
        <dbReference type="ARBA" id="ARBA00005658"/>
    </source>
</evidence>
<evidence type="ECO:0000256" key="9">
    <source>
        <dbReference type="SAM" id="Phobius"/>
    </source>
</evidence>
<evidence type="ECO:0000256" key="8">
    <source>
        <dbReference type="SAM" id="MobiDB-lite"/>
    </source>
</evidence>
<keyword evidence="3" id="KW-0813">Transport</keyword>
<keyword evidence="5 9" id="KW-0812">Transmembrane</keyword>
<dbReference type="AlphaFoldDB" id="A0A8I0KTK1"/>
<feature type="region of interest" description="Disordered" evidence="8">
    <location>
        <begin position="604"/>
        <end position="636"/>
    </location>
</feature>
<keyword evidence="7 9" id="KW-0472">Membrane</keyword>
<dbReference type="PANTHER" id="PTHR30047">
    <property type="entry name" value="HIGH-AFFINITY CHOLINE TRANSPORT PROTEIN-RELATED"/>
    <property type="match status" value="1"/>
</dbReference>